<reference evidence="1 2" key="1">
    <citation type="submission" date="2024-02" db="EMBL/GenBank/DDBJ databases">
        <authorList>
            <person name="Chen Y."/>
            <person name="Shah S."/>
            <person name="Dougan E. K."/>
            <person name="Thang M."/>
            <person name="Chan C."/>
        </authorList>
    </citation>
    <scope>NUCLEOTIDE SEQUENCE [LARGE SCALE GENOMIC DNA]</scope>
</reference>
<name>A0ABP0N4K2_9DINO</name>
<dbReference type="Proteomes" id="UP001642484">
    <property type="component" value="Unassembled WGS sequence"/>
</dbReference>
<comment type="caution">
    <text evidence="1">The sequence shown here is derived from an EMBL/GenBank/DDBJ whole genome shotgun (WGS) entry which is preliminary data.</text>
</comment>
<organism evidence="1 2">
    <name type="scientific">Durusdinium trenchii</name>
    <dbReference type="NCBI Taxonomy" id="1381693"/>
    <lineage>
        <taxon>Eukaryota</taxon>
        <taxon>Sar</taxon>
        <taxon>Alveolata</taxon>
        <taxon>Dinophyceae</taxon>
        <taxon>Suessiales</taxon>
        <taxon>Symbiodiniaceae</taxon>
        <taxon>Durusdinium</taxon>
    </lineage>
</organism>
<evidence type="ECO:0000313" key="2">
    <source>
        <dbReference type="Proteomes" id="UP001642484"/>
    </source>
</evidence>
<dbReference type="EMBL" id="CAXAMN010021363">
    <property type="protein sequence ID" value="CAK9058723.1"/>
    <property type="molecule type" value="Genomic_DNA"/>
</dbReference>
<gene>
    <name evidence="1" type="ORF">CCMP2556_LOCUS28946</name>
</gene>
<evidence type="ECO:0000313" key="1">
    <source>
        <dbReference type="EMBL" id="CAK9058723.1"/>
    </source>
</evidence>
<proteinExistence type="predicted"/>
<keyword evidence="2" id="KW-1185">Reference proteome</keyword>
<sequence length="400" mass="44413">MSRCFFCSMAYVSCSWLVLFNLFGRFLVGPALARSRQITIFEREAYRFTAWGWPTYTIYLPIDECAVMAAVASGELFDLGCLAALPQLLQTAFELAHLGCCSRLLWGLCSAELQRRSRESIHVAWGDDVGDSQTGSAGLKSLLQSDLLALAAHYAGGWSALLAGRHGLLDTSLPKVGRQAGTSAAVHRSLLLWDIVREGDGTLWTGILPLAVFLRRSAFEDSDGESVPCTYIYPQSVHFPGSNHTFEHKAGRQRHPKFQISASTLDHRNWWHRLSLLGPNCTETQIAKVGFIPDRFAQHGGSPVDPSLPDPSEIVTAVDKMGQAVPGVYRLTFDSFYEERSRWGHKSVFVLHLWIDSRQQVCHADLDFAVEDVAWAAWLAAGRRSPKALPQSAKRKRPRA</sequence>
<accession>A0ABP0N4K2</accession>
<protein>
    <submittedName>
        <fullName evidence="1">Uncharacterized protein</fullName>
    </submittedName>
</protein>